<accession>A9NRY6</accession>
<reference evidence="1" key="1">
    <citation type="journal article" date="2008" name="BMC Genomics">
        <title>A conifer genomics resource of 200,000 spruce (Picea spp.) ESTs and 6,464 high-quality, sequence-finished full-length cDNAs for Sitka spruce (Picea sitchensis).</title>
        <authorList>
            <person name="Ralph S.G."/>
            <person name="Chun H.J."/>
            <person name="Kolosova N."/>
            <person name="Cooper D."/>
            <person name="Oddy C."/>
            <person name="Ritland C.E."/>
            <person name="Kirkpatrick R."/>
            <person name="Moore R."/>
            <person name="Barber S."/>
            <person name="Holt R.A."/>
            <person name="Jones S.J."/>
            <person name="Marra M.A."/>
            <person name="Douglas C.J."/>
            <person name="Ritland K."/>
            <person name="Bohlmann J."/>
        </authorList>
    </citation>
    <scope>NUCLEOTIDE SEQUENCE</scope>
    <source>
        <tissue evidence="1">Green portion of the leader tissue</tissue>
    </source>
</reference>
<protein>
    <submittedName>
        <fullName evidence="1">Uncharacterized protein</fullName>
    </submittedName>
</protein>
<dbReference type="AlphaFoldDB" id="A9NRY6"/>
<sequence length="75" mass="9323">MRRILQWIRPIQRPLLHLLLLRCHRHLRRNLHPLRLLHLISLQPVQSALNKLTQYNLPIFNIWLLLRLFREKRIV</sequence>
<dbReference type="EMBL" id="EF084067">
    <property type="protein sequence ID" value="ABK23397.1"/>
    <property type="molecule type" value="mRNA"/>
</dbReference>
<proteinExistence type="evidence at transcript level"/>
<evidence type="ECO:0000313" key="1">
    <source>
        <dbReference type="EMBL" id="ABK23397.1"/>
    </source>
</evidence>
<organism evidence="1">
    <name type="scientific">Picea sitchensis</name>
    <name type="common">Sitka spruce</name>
    <name type="synonym">Pinus sitchensis</name>
    <dbReference type="NCBI Taxonomy" id="3332"/>
    <lineage>
        <taxon>Eukaryota</taxon>
        <taxon>Viridiplantae</taxon>
        <taxon>Streptophyta</taxon>
        <taxon>Embryophyta</taxon>
        <taxon>Tracheophyta</taxon>
        <taxon>Spermatophyta</taxon>
        <taxon>Pinopsida</taxon>
        <taxon>Pinidae</taxon>
        <taxon>Conifers I</taxon>
        <taxon>Pinales</taxon>
        <taxon>Pinaceae</taxon>
        <taxon>Picea</taxon>
    </lineage>
</organism>
<name>A9NRY6_PICSI</name>